<comment type="caution">
    <text evidence="1">The sequence shown here is derived from an EMBL/GenBank/DDBJ whole genome shotgun (WGS) entry which is preliminary data.</text>
</comment>
<dbReference type="InterPro" id="IPR005197">
    <property type="entry name" value="Glyco_hydro_71"/>
</dbReference>
<proteinExistence type="predicted"/>
<sequence length="102" mass="11426">MAALLDNLSERKFALNIRQDNPSLGTFLGRAIEAADALGFKIIFSYDYTGGGPWGANRVIQLTKNYCAFSSYYHDEKGRPLVLTFEGPGNAKDWEYIIQKTN</sequence>
<dbReference type="GO" id="GO:0051118">
    <property type="term" value="F:glucan endo-1,3-alpha-glucosidase activity"/>
    <property type="evidence" value="ECO:0007669"/>
    <property type="project" value="InterPro"/>
</dbReference>
<gene>
    <name evidence="1" type="ORF">CORC01_14094</name>
</gene>
<keyword evidence="2" id="KW-1185">Reference proteome</keyword>
<dbReference type="STRING" id="1209926.A0A1G4AN54"/>
<dbReference type="AlphaFoldDB" id="A0A1G4AN54"/>
<dbReference type="Proteomes" id="UP000176998">
    <property type="component" value="Unassembled WGS sequence"/>
</dbReference>
<dbReference type="OrthoDB" id="1046782at2759"/>
<evidence type="ECO:0000313" key="2">
    <source>
        <dbReference type="Proteomes" id="UP000176998"/>
    </source>
</evidence>
<dbReference type="EMBL" id="MJBS01000237">
    <property type="protein sequence ID" value="OHE90610.1"/>
    <property type="molecule type" value="Genomic_DNA"/>
</dbReference>
<evidence type="ECO:0000313" key="1">
    <source>
        <dbReference type="EMBL" id="OHE90610.1"/>
    </source>
</evidence>
<name>A0A1G4AN54_9PEZI</name>
<organism evidence="1 2">
    <name type="scientific">Colletotrichum orchidophilum</name>
    <dbReference type="NCBI Taxonomy" id="1209926"/>
    <lineage>
        <taxon>Eukaryota</taxon>
        <taxon>Fungi</taxon>
        <taxon>Dikarya</taxon>
        <taxon>Ascomycota</taxon>
        <taxon>Pezizomycotina</taxon>
        <taxon>Sordariomycetes</taxon>
        <taxon>Hypocreomycetidae</taxon>
        <taxon>Glomerellales</taxon>
        <taxon>Glomerellaceae</taxon>
        <taxon>Colletotrichum</taxon>
    </lineage>
</organism>
<accession>A0A1G4AN54</accession>
<protein>
    <submittedName>
        <fullName evidence="1">Alpha-1,3-glucanase</fullName>
    </submittedName>
</protein>
<dbReference type="RefSeq" id="XP_022467787.1">
    <property type="nucleotide sequence ID" value="XM_022625705.1"/>
</dbReference>
<dbReference type="Pfam" id="PF03659">
    <property type="entry name" value="Glyco_hydro_71"/>
    <property type="match status" value="1"/>
</dbReference>
<dbReference type="GeneID" id="34567215"/>
<reference evidence="1 2" key="1">
    <citation type="submission" date="2016-09" db="EMBL/GenBank/DDBJ databases">
        <authorList>
            <person name="Capua I."/>
            <person name="De Benedictis P."/>
            <person name="Joannis T."/>
            <person name="Lombin L.H."/>
            <person name="Cattoli G."/>
        </authorList>
    </citation>
    <scope>NUCLEOTIDE SEQUENCE [LARGE SCALE GENOMIC DNA]</scope>
    <source>
        <strain evidence="1 2">IMI 309357</strain>
    </source>
</reference>